<dbReference type="Proteomes" id="UP000663874">
    <property type="component" value="Unassembled WGS sequence"/>
</dbReference>
<gene>
    <name evidence="1" type="ORF">FNK824_LOCUS13183</name>
</gene>
<organism evidence="1 2">
    <name type="scientific">Rotaria sordida</name>
    <dbReference type="NCBI Taxonomy" id="392033"/>
    <lineage>
        <taxon>Eukaryota</taxon>
        <taxon>Metazoa</taxon>
        <taxon>Spiralia</taxon>
        <taxon>Gnathifera</taxon>
        <taxon>Rotifera</taxon>
        <taxon>Eurotatoria</taxon>
        <taxon>Bdelloidea</taxon>
        <taxon>Philodinida</taxon>
        <taxon>Philodinidae</taxon>
        <taxon>Rotaria</taxon>
    </lineage>
</organism>
<dbReference type="AlphaFoldDB" id="A0A818Z8X8"/>
<reference evidence="1" key="1">
    <citation type="submission" date="2021-02" db="EMBL/GenBank/DDBJ databases">
        <authorList>
            <person name="Nowell W R."/>
        </authorList>
    </citation>
    <scope>NUCLEOTIDE SEQUENCE</scope>
</reference>
<proteinExistence type="predicted"/>
<dbReference type="EMBL" id="CAJOBE010001708">
    <property type="protein sequence ID" value="CAF3767866.1"/>
    <property type="molecule type" value="Genomic_DNA"/>
</dbReference>
<protein>
    <submittedName>
        <fullName evidence="1">Uncharacterized protein</fullName>
    </submittedName>
</protein>
<sequence length="176" mass="20231">MGLNTLIASYRSSFWLSEKKWLVMAAYILRTNEIWLHTIPFHSINSEKAEVRFELSSMENSFRLVTRPTSTILESDSNLITNEDETDRENLITASPILKSNENKNVEAILGSYQKRKKGMFNPQWLLSPQFASFLREYKPDSAKVLCIASNEHFSVQDGGKNNIDRHIKLKDTTTT</sequence>
<comment type="caution">
    <text evidence="1">The sequence shown here is derived from an EMBL/GenBank/DDBJ whole genome shotgun (WGS) entry which is preliminary data.</text>
</comment>
<name>A0A818Z8X8_9BILA</name>
<evidence type="ECO:0000313" key="2">
    <source>
        <dbReference type="Proteomes" id="UP000663874"/>
    </source>
</evidence>
<evidence type="ECO:0000313" key="1">
    <source>
        <dbReference type="EMBL" id="CAF3767866.1"/>
    </source>
</evidence>
<accession>A0A818Z8X8</accession>